<dbReference type="STRING" id="1941349.STSP1_01895"/>
<dbReference type="Gene3D" id="1.10.287.380">
    <property type="entry name" value="Valyl-tRNA synthetase, C-terminal domain"/>
    <property type="match status" value="1"/>
</dbReference>
<feature type="short sequence motif" description="'HIGH' region" evidence="12">
    <location>
        <begin position="50"/>
        <end position="60"/>
    </location>
</feature>
<comment type="caution">
    <text evidence="12">Lacks conserved residue(s) required for the propagation of feature annotation.</text>
</comment>
<evidence type="ECO:0000256" key="5">
    <source>
        <dbReference type="ARBA" id="ARBA00022741"/>
    </source>
</evidence>
<comment type="catalytic activity">
    <reaction evidence="10 12">
        <text>tRNA(Val) + L-valine + ATP = L-valyl-tRNA(Val) + AMP + diphosphate</text>
        <dbReference type="Rhea" id="RHEA:10704"/>
        <dbReference type="Rhea" id="RHEA-COMP:9672"/>
        <dbReference type="Rhea" id="RHEA-COMP:9708"/>
        <dbReference type="ChEBI" id="CHEBI:30616"/>
        <dbReference type="ChEBI" id="CHEBI:33019"/>
        <dbReference type="ChEBI" id="CHEBI:57762"/>
        <dbReference type="ChEBI" id="CHEBI:78442"/>
        <dbReference type="ChEBI" id="CHEBI:78537"/>
        <dbReference type="ChEBI" id="CHEBI:456215"/>
        <dbReference type="EC" id="6.1.1.9"/>
    </reaction>
</comment>
<evidence type="ECO:0000256" key="4">
    <source>
        <dbReference type="ARBA" id="ARBA00022598"/>
    </source>
</evidence>
<dbReference type="InterPro" id="IPR019499">
    <property type="entry name" value="Val-tRNA_synth_tRNA-bd"/>
</dbReference>
<dbReference type="InterPro" id="IPR001412">
    <property type="entry name" value="aa-tRNA-synth_I_CS"/>
</dbReference>
<evidence type="ECO:0000259" key="15">
    <source>
        <dbReference type="Pfam" id="PF10458"/>
    </source>
</evidence>
<comment type="domain">
    <text evidence="12">The C-terminal coiled-coil domain is crucial for aminoacylation activity.</text>
</comment>
<dbReference type="PANTHER" id="PTHR11946">
    <property type="entry name" value="VALYL-TRNA SYNTHETASES"/>
    <property type="match status" value="1"/>
</dbReference>
<gene>
    <name evidence="12 16" type="primary">valS</name>
    <name evidence="16" type="ORF">STSP1_01895</name>
</gene>
<dbReference type="EC" id="6.1.1.9" evidence="12"/>
<evidence type="ECO:0000256" key="8">
    <source>
        <dbReference type="ARBA" id="ARBA00023054"/>
    </source>
</evidence>
<keyword evidence="4 12" id="KW-0436">Ligase</keyword>
<reference evidence="17" key="1">
    <citation type="submission" date="2017-04" db="EMBL/GenBank/DDBJ databases">
        <title>Comparative genomics and description of representatives of a novel lineage of planctomycetes thriving in anoxic sediments.</title>
        <authorList>
            <person name="Spring S."/>
            <person name="Bunk B."/>
            <person name="Sproer C."/>
        </authorList>
    </citation>
    <scope>NUCLEOTIDE SEQUENCE [LARGE SCALE GENOMIC DNA]</scope>
    <source>
        <strain evidence="17">ST-PulAB-D4</strain>
    </source>
</reference>
<dbReference type="PROSITE" id="PS00178">
    <property type="entry name" value="AA_TRNA_LIGASE_I"/>
    <property type="match status" value="1"/>
</dbReference>
<dbReference type="InterPro" id="IPR014729">
    <property type="entry name" value="Rossmann-like_a/b/a_fold"/>
</dbReference>
<dbReference type="NCBIfam" id="NF004349">
    <property type="entry name" value="PRK05729.1"/>
    <property type="match status" value="1"/>
</dbReference>
<dbReference type="Pfam" id="PF10458">
    <property type="entry name" value="Val_tRNA-synt_C"/>
    <property type="match status" value="1"/>
</dbReference>
<dbReference type="Proteomes" id="UP000193334">
    <property type="component" value="Chromosome"/>
</dbReference>
<comment type="domain">
    <text evidence="12">ValRS has two distinct active sites: one for aminoacylation and one for editing. The misactivated threonine is translocated from the active site to the editing site.</text>
</comment>
<dbReference type="InterPro" id="IPR033705">
    <property type="entry name" value="Anticodon_Ia_Val"/>
</dbReference>
<keyword evidence="8 12" id="KW-0175">Coiled coil</keyword>
<keyword evidence="3 12" id="KW-0963">Cytoplasm</keyword>
<dbReference type="GO" id="GO:0005829">
    <property type="term" value="C:cytosol"/>
    <property type="evidence" value="ECO:0007669"/>
    <property type="project" value="TreeGrafter"/>
</dbReference>
<dbReference type="Gene3D" id="3.40.50.620">
    <property type="entry name" value="HUPs"/>
    <property type="match status" value="2"/>
</dbReference>
<comment type="subcellular location">
    <subcellularLocation>
        <location evidence="1 12">Cytoplasm</location>
    </subcellularLocation>
</comment>
<evidence type="ECO:0000256" key="6">
    <source>
        <dbReference type="ARBA" id="ARBA00022840"/>
    </source>
</evidence>
<dbReference type="Gene3D" id="1.10.730.10">
    <property type="entry name" value="Isoleucyl-tRNA Synthetase, Domain 1"/>
    <property type="match status" value="1"/>
</dbReference>
<dbReference type="InterPro" id="IPR002303">
    <property type="entry name" value="Valyl-tRNA_ligase"/>
</dbReference>
<dbReference type="FunFam" id="3.90.740.10:FF:000005">
    <property type="entry name" value="Valine--tRNA ligase, mitochondrial"/>
    <property type="match status" value="1"/>
</dbReference>
<dbReference type="PANTHER" id="PTHR11946:SF93">
    <property type="entry name" value="VALINE--TRNA LIGASE, CHLOROPLASTIC_MITOCHONDRIAL 2"/>
    <property type="match status" value="1"/>
</dbReference>
<comment type="subunit">
    <text evidence="2 12">Monomer.</text>
</comment>
<dbReference type="GO" id="GO:0005524">
    <property type="term" value="F:ATP binding"/>
    <property type="evidence" value="ECO:0007669"/>
    <property type="project" value="UniProtKB-UniRule"/>
</dbReference>
<feature type="coiled-coil region" evidence="12">
    <location>
        <begin position="897"/>
        <end position="952"/>
    </location>
</feature>
<dbReference type="Gene3D" id="3.90.740.10">
    <property type="entry name" value="Valyl/Leucyl/Isoleucyl-tRNA synthetase, editing domain"/>
    <property type="match status" value="1"/>
</dbReference>
<dbReference type="SUPFAM" id="SSF50677">
    <property type="entry name" value="ValRS/IleRS/LeuRS editing domain"/>
    <property type="match status" value="1"/>
</dbReference>
<comment type="function">
    <text evidence="12">Catalyzes the attachment of valine to tRNA(Val). As ValRS can inadvertently accommodate and process structurally similar amino acids such as threonine, to avoid such errors, it has a 'posttransfer' editing activity that hydrolyzes mischarged Thr-tRNA(Val) in a tRNA-dependent manner.</text>
</comment>
<dbReference type="SUPFAM" id="SSF47323">
    <property type="entry name" value="Anticodon-binding domain of a subclass of class I aminoacyl-tRNA synthetases"/>
    <property type="match status" value="1"/>
</dbReference>
<evidence type="ECO:0000256" key="10">
    <source>
        <dbReference type="ARBA" id="ARBA00047552"/>
    </source>
</evidence>
<dbReference type="InterPro" id="IPR013155">
    <property type="entry name" value="M/V/L/I-tRNA-synth_anticd-bd"/>
</dbReference>
<name>A0A1W6LNV8_9BACT</name>
<dbReference type="GO" id="GO:0006438">
    <property type="term" value="P:valyl-tRNA aminoacylation"/>
    <property type="evidence" value="ECO:0007669"/>
    <property type="project" value="UniProtKB-UniRule"/>
</dbReference>
<dbReference type="KEGG" id="pbp:STSP1_01895"/>
<dbReference type="Pfam" id="PF00133">
    <property type="entry name" value="tRNA-synt_1"/>
    <property type="match status" value="1"/>
</dbReference>
<keyword evidence="17" id="KW-1185">Reference proteome</keyword>
<dbReference type="InterPro" id="IPR037118">
    <property type="entry name" value="Val-tRNA_synth_C_sf"/>
</dbReference>
<evidence type="ECO:0000259" key="13">
    <source>
        <dbReference type="Pfam" id="PF00133"/>
    </source>
</evidence>
<dbReference type="CDD" id="cd07962">
    <property type="entry name" value="Anticodon_Ia_Val"/>
    <property type="match status" value="1"/>
</dbReference>
<dbReference type="GO" id="GO:0004832">
    <property type="term" value="F:valine-tRNA ligase activity"/>
    <property type="evidence" value="ECO:0007669"/>
    <property type="project" value="UniProtKB-UniRule"/>
</dbReference>
<dbReference type="PRINTS" id="PR00986">
    <property type="entry name" value="TRNASYNTHVAL"/>
</dbReference>
<keyword evidence="6 12" id="KW-0067">ATP-binding</keyword>
<comment type="similarity">
    <text evidence="11 12">Belongs to the class-I aminoacyl-tRNA synthetase family. ValS type 1 subfamily.</text>
</comment>
<evidence type="ECO:0000256" key="2">
    <source>
        <dbReference type="ARBA" id="ARBA00011245"/>
    </source>
</evidence>
<dbReference type="RefSeq" id="WP_085756124.1">
    <property type="nucleotide sequence ID" value="NZ_CP021023.1"/>
</dbReference>
<evidence type="ECO:0000313" key="17">
    <source>
        <dbReference type="Proteomes" id="UP000193334"/>
    </source>
</evidence>
<dbReference type="CDD" id="cd00817">
    <property type="entry name" value="ValRS_core"/>
    <property type="match status" value="1"/>
</dbReference>
<dbReference type="SUPFAM" id="SSF52374">
    <property type="entry name" value="Nucleotidylyl transferase"/>
    <property type="match status" value="1"/>
</dbReference>
<evidence type="ECO:0000256" key="1">
    <source>
        <dbReference type="ARBA" id="ARBA00004496"/>
    </source>
</evidence>
<dbReference type="SUPFAM" id="SSF46589">
    <property type="entry name" value="tRNA-binding arm"/>
    <property type="match status" value="1"/>
</dbReference>
<dbReference type="HAMAP" id="MF_02004">
    <property type="entry name" value="Val_tRNA_synth_type1"/>
    <property type="match status" value="1"/>
</dbReference>
<evidence type="ECO:0000256" key="3">
    <source>
        <dbReference type="ARBA" id="ARBA00022490"/>
    </source>
</evidence>
<dbReference type="InterPro" id="IPR002300">
    <property type="entry name" value="aa-tRNA-synth_Ia"/>
</dbReference>
<dbReference type="GO" id="GO:0002161">
    <property type="term" value="F:aminoacyl-tRNA deacylase activity"/>
    <property type="evidence" value="ECO:0007669"/>
    <property type="project" value="InterPro"/>
</dbReference>
<proteinExistence type="inferred from homology"/>
<dbReference type="FunFam" id="3.40.50.620:FF:000032">
    <property type="entry name" value="Valine--tRNA ligase"/>
    <property type="match status" value="1"/>
</dbReference>
<dbReference type="Pfam" id="PF08264">
    <property type="entry name" value="Anticodon_1"/>
    <property type="match status" value="1"/>
</dbReference>
<feature type="domain" description="Aminoacyl-tRNA synthetase class Ia" evidence="13">
    <location>
        <begin position="20"/>
        <end position="623"/>
    </location>
</feature>
<evidence type="ECO:0000256" key="12">
    <source>
        <dbReference type="HAMAP-Rule" id="MF_02004"/>
    </source>
</evidence>
<dbReference type="InterPro" id="IPR010978">
    <property type="entry name" value="tRNA-bd_arm"/>
</dbReference>
<evidence type="ECO:0000256" key="7">
    <source>
        <dbReference type="ARBA" id="ARBA00022917"/>
    </source>
</evidence>
<evidence type="ECO:0000313" key="16">
    <source>
        <dbReference type="EMBL" id="ARN57485.1"/>
    </source>
</evidence>
<organism evidence="16 17">
    <name type="scientific">Sedimentisphaera salicampi</name>
    <dbReference type="NCBI Taxonomy" id="1941349"/>
    <lineage>
        <taxon>Bacteria</taxon>
        <taxon>Pseudomonadati</taxon>
        <taxon>Planctomycetota</taxon>
        <taxon>Phycisphaerae</taxon>
        <taxon>Sedimentisphaerales</taxon>
        <taxon>Sedimentisphaeraceae</taxon>
        <taxon>Sedimentisphaera</taxon>
    </lineage>
</organism>
<accession>A0A1W6LNV8</accession>
<dbReference type="FunFam" id="1.10.287.380:FF:000001">
    <property type="entry name" value="Valine--tRNA ligase"/>
    <property type="match status" value="1"/>
</dbReference>
<feature type="domain" description="Valyl-tRNA synthetase tRNA-binding arm" evidence="15">
    <location>
        <begin position="894"/>
        <end position="956"/>
    </location>
</feature>
<keyword evidence="7 12" id="KW-0648">Protein biosynthesis</keyword>
<keyword evidence="9 12" id="KW-0030">Aminoacyl-tRNA synthetase</keyword>
<dbReference type="AlphaFoldDB" id="A0A1W6LNV8"/>
<keyword evidence="5 12" id="KW-0547">Nucleotide-binding</keyword>
<evidence type="ECO:0000256" key="9">
    <source>
        <dbReference type="ARBA" id="ARBA00023146"/>
    </source>
</evidence>
<evidence type="ECO:0000256" key="11">
    <source>
        <dbReference type="ARBA" id="ARBA00060830"/>
    </source>
</evidence>
<feature type="domain" description="Methionyl/Valyl/Leucyl/Isoleucyl-tRNA synthetase anticodon-binding" evidence="14">
    <location>
        <begin position="676"/>
        <end position="834"/>
    </location>
</feature>
<dbReference type="InterPro" id="IPR009008">
    <property type="entry name" value="Val/Leu/Ile-tRNA-synth_edit"/>
</dbReference>
<evidence type="ECO:0000259" key="14">
    <source>
        <dbReference type="Pfam" id="PF08264"/>
    </source>
</evidence>
<sequence>MAKELSKVYNPREIEQFAEKLWLDAGSFHTEPPSKGGKNSKAYTIVIPPPNVTGMLHMGHALNNTLQDVIIRFKRMQGYNTLWMPGTDHAGIATQSVVEKKLHSEQGKTRHDVGREGLVQMIWDWKQQYGDTILEQLKGIGASCDWQRTRFTLDDMCARAVRRTFYKLFSDRLIYKGKRLVNWDPHLQTAVADDEVVHKTVQGNFYYMKYPLSDGSEEVMIATTRPETMLGDTAVAVNPKDERAEELVGKMIDLPLTGRKIPIIADDYVKRGEGTGFLKVTPAHDPNDYEIGLRHDLERINILTPEGYINENGGDFQGLERFEARKRVVEKLEEQGLLVKIEPREQEVGHSDRSGVIIEPYLSDQWFVKVAPLAEPAIEVLKEGRLKFHPKRYESAYIDWLEGIRDWCISRQLWWGHRIPIWSVELEVDRPVEHANEDPIPDEIKTALSNKTGVSWLEFTEDLGEFSVQMFPDEEEPTKVRIDICISEQDSTAESLLEKHGFQRDPDVLDTWFSSALWPFSTLGWPEETEELKFYYPTDLLITSRDIITLWVSRMVMMGLYNMKDVPFSDVFIHGKILDGNGETMSKSKGNGIDPLAIIDHYGADAMRFSLANMTTENQDMRMPVKQDDQGRNISSKFDIGRNFCNKLWNASRFAMMNLENMSHDQFDPDKMDITDRWILSRLEDTVCYVTDMLGEYKFSEPAGAIYRFFWNDLCDWYLEWGKPRMKDESQKPIFQNVLAFVLDNTLRIMHPFMPFITEGIFQTLSEYTNGRGLKGLTDIDTENLLIEANWPDSDLKQFRNPDVEQQISEVQTIIKSIREVRSQYNIAPKQKIKAGISAPESYHKLYESCRGLIMNLAGLESLEVAENIQREGTTATNVIGEIEVFVHGVIDPEAEKNRLEKQKQDLLKAAKAVEGRLSNENYVKNAPPAIVQDSRNKLAELSEQIEAVEKLIAEL</sequence>
<dbReference type="EMBL" id="CP021023">
    <property type="protein sequence ID" value="ARN57485.1"/>
    <property type="molecule type" value="Genomic_DNA"/>
</dbReference>
<feature type="binding site" evidence="12">
    <location>
        <position position="587"/>
    </location>
    <ligand>
        <name>ATP</name>
        <dbReference type="ChEBI" id="CHEBI:30616"/>
    </ligand>
</feature>
<protein>
    <recommendedName>
        <fullName evidence="12">Valine--tRNA ligase</fullName>
        <ecNumber evidence="12">6.1.1.9</ecNumber>
    </recommendedName>
    <alternativeName>
        <fullName evidence="12">Valyl-tRNA synthetase</fullName>
        <shortName evidence="12">ValRS</shortName>
    </alternativeName>
</protein>
<dbReference type="NCBIfam" id="TIGR00422">
    <property type="entry name" value="valS"/>
    <property type="match status" value="1"/>
</dbReference>
<dbReference type="InterPro" id="IPR009080">
    <property type="entry name" value="tRNAsynth_Ia_anticodon-bd"/>
</dbReference>